<dbReference type="InterPro" id="IPR015797">
    <property type="entry name" value="NUDIX_hydrolase-like_dom_sf"/>
</dbReference>
<comment type="caution">
    <text evidence="8">The sequence shown here is derived from an EMBL/GenBank/DDBJ whole genome shotgun (WGS) entry which is preliminary data.</text>
</comment>
<dbReference type="GO" id="GO:0046872">
    <property type="term" value="F:metal ion binding"/>
    <property type="evidence" value="ECO:0007669"/>
    <property type="project" value="UniProtKB-KW"/>
</dbReference>
<dbReference type="Proteomes" id="UP000024635">
    <property type="component" value="Unassembled WGS sequence"/>
</dbReference>
<evidence type="ECO:0000313" key="8">
    <source>
        <dbReference type="EMBL" id="EYC39957.1"/>
    </source>
</evidence>
<comment type="cofactor">
    <cofactor evidence="1">
        <name>Mg(2+)</name>
        <dbReference type="ChEBI" id="CHEBI:18420"/>
    </cofactor>
</comment>
<name>A0A016WL12_9BILA</name>
<sequence length="324" mass="36469">MRYVERMRLLEYWGIKDTALTSEFRRSQFLVMIDRKPLVRRKGSSIQLPSHSYPELQKSLGEYGFLFDTSNTCLLDAIDGPNNEVKDDVLRELGRCLDAQFVDIRTAMLGISSERERNILAKFQSLSKWSRTYLRCPKCGAPLKMRVSKTGATCHTCPQVYYPTCSPVAITLVSDPTDSHALLVRHKGSPPAMYTALAGFAQPGESLDECCRREVAEEVGLPVSKVMSLNRTQPWPMPNSSLMCAYYAVADMSLKIDACPTELESARWFSREEVAAALLRTLSDPLLKGIPRDVNERQKLLYIPPHGAIAHQMIKAWVEQQPPA</sequence>
<proteinExistence type="predicted"/>
<evidence type="ECO:0000313" key="9">
    <source>
        <dbReference type="Proteomes" id="UP000024635"/>
    </source>
</evidence>
<dbReference type="PROSITE" id="PS51462">
    <property type="entry name" value="NUDIX"/>
    <property type="match status" value="1"/>
</dbReference>
<dbReference type="InterPro" id="IPR020084">
    <property type="entry name" value="NUDIX_hydrolase_CS"/>
</dbReference>
<dbReference type="PANTHER" id="PTHR11383:SF3">
    <property type="entry name" value="NAD(P)H PYROPHOSPHATASE NUDT13, MITOCHONDRIAL"/>
    <property type="match status" value="1"/>
</dbReference>
<dbReference type="GO" id="GO:0016787">
    <property type="term" value="F:hydrolase activity"/>
    <property type="evidence" value="ECO:0007669"/>
    <property type="project" value="UniProtKB-KW"/>
</dbReference>
<dbReference type="SUPFAM" id="SSF55811">
    <property type="entry name" value="Nudix"/>
    <property type="match status" value="1"/>
</dbReference>
<dbReference type="FunFam" id="3.90.79.10:FF:000074">
    <property type="entry name" value="Mutt/nudix family protein-like protein"/>
    <property type="match status" value="1"/>
</dbReference>
<keyword evidence="9" id="KW-1185">Reference proteome</keyword>
<keyword evidence="6" id="KW-0520">NAD</keyword>
<keyword evidence="5" id="KW-0460">Magnesium</keyword>
<dbReference type="InterPro" id="IPR049734">
    <property type="entry name" value="NudC-like_C"/>
</dbReference>
<evidence type="ECO:0000259" key="7">
    <source>
        <dbReference type="PROSITE" id="PS51462"/>
    </source>
</evidence>
<dbReference type="OrthoDB" id="10249612at2759"/>
<feature type="domain" description="Nudix hydrolase" evidence="7">
    <location>
        <begin position="163"/>
        <end position="292"/>
    </location>
</feature>
<dbReference type="EMBL" id="JARK01000235">
    <property type="protein sequence ID" value="EYC39957.1"/>
    <property type="molecule type" value="Genomic_DNA"/>
</dbReference>
<keyword evidence="3" id="KW-0479">Metal-binding</keyword>
<keyword evidence="4" id="KW-0378">Hydrolase</keyword>
<dbReference type="Gene3D" id="3.90.79.10">
    <property type="entry name" value="Nucleoside Triphosphate Pyrophosphohydrolase"/>
    <property type="match status" value="1"/>
</dbReference>
<dbReference type="PANTHER" id="PTHR11383">
    <property type="entry name" value="NUCLEOSIDE DIPHOSPHATE-LINKED MOIETY X MOTIF 13"/>
    <property type="match status" value="1"/>
</dbReference>
<dbReference type="InterPro" id="IPR000086">
    <property type="entry name" value="NUDIX_hydrolase_dom"/>
</dbReference>
<organism evidence="8 9">
    <name type="scientific">Ancylostoma ceylanicum</name>
    <dbReference type="NCBI Taxonomy" id="53326"/>
    <lineage>
        <taxon>Eukaryota</taxon>
        <taxon>Metazoa</taxon>
        <taxon>Ecdysozoa</taxon>
        <taxon>Nematoda</taxon>
        <taxon>Chromadorea</taxon>
        <taxon>Rhabditida</taxon>
        <taxon>Rhabditina</taxon>
        <taxon>Rhabditomorpha</taxon>
        <taxon>Strongyloidea</taxon>
        <taxon>Ancylostomatidae</taxon>
        <taxon>Ancylostomatinae</taxon>
        <taxon>Ancylostoma</taxon>
    </lineage>
</organism>
<evidence type="ECO:0000256" key="6">
    <source>
        <dbReference type="ARBA" id="ARBA00023027"/>
    </source>
</evidence>
<gene>
    <name evidence="8" type="primary">Acey_s0635.g921</name>
    <name evidence="8" type="synonym">Acey-ndx-9</name>
    <name evidence="8" type="ORF">Y032_0635g921</name>
</gene>
<evidence type="ECO:0000256" key="3">
    <source>
        <dbReference type="ARBA" id="ARBA00022723"/>
    </source>
</evidence>
<evidence type="ECO:0000256" key="4">
    <source>
        <dbReference type="ARBA" id="ARBA00022801"/>
    </source>
</evidence>
<dbReference type="Pfam" id="PF00293">
    <property type="entry name" value="NUDIX"/>
    <property type="match status" value="1"/>
</dbReference>
<accession>A0A016WL12</accession>
<reference evidence="9" key="1">
    <citation type="journal article" date="2015" name="Nat. Genet.">
        <title>The genome and transcriptome of the zoonotic hookworm Ancylostoma ceylanicum identify infection-specific gene families.</title>
        <authorList>
            <person name="Schwarz E.M."/>
            <person name="Hu Y."/>
            <person name="Antoshechkin I."/>
            <person name="Miller M.M."/>
            <person name="Sternberg P.W."/>
            <person name="Aroian R.V."/>
        </authorList>
    </citation>
    <scope>NUCLEOTIDE SEQUENCE</scope>
    <source>
        <strain evidence="9">HY135</strain>
    </source>
</reference>
<dbReference type="Gene3D" id="3.90.79.20">
    <property type="match status" value="1"/>
</dbReference>
<evidence type="ECO:0000256" key="1">
    <source>
        <dbReference type="ARBA" id="ARBA00001946"/>
    </source>
</evidence>
<protein>
    <recommendedName>
        <fullName evidence="2">NAD(+) diphosphatase</fullName>
        <ecNumber evidence="2">3.6.1.22</ecNumber>
    </recommendedName>
</protein>
<dbReference type="AlphaFoldDB" id="A0A016WL12"/>
<evidence type="ECO:0000256" key="2">
    <source>
        <dbReference type="ARBA" id="ARBA00012381"/>
    </source>
</evidence>
<dbReference type="EC" id="3.6.1.22" evidence="2"/>
<evidence type="ECO:0000256" key="5">
    <source>
        <dbReference type="ARBA" id="ARBA00022842"/>
    </source>
</evidence>
<dbReference type="PROSITE" id="PS00893">
    <property type="entry name" value="NUDIX_BOX"/>
    <property type="match status" value="1"/>
</dbReference>
<dbReference type="CDD" id="cd03429">
    <property type="entry name" value="NUDIX_NADH_pyrophosphatase_Nudt13"/>
    <property type="match status" value="1"/>
</dbReference>